<feature type="transmembrane region" description="Helical" evidence="2">
    <location>
        <begin position="112"/>
        <end position="131"/>
    </location>
</feature>
<feature type="compositionally biased region" description="Basic and acidic residues" evidence="1">
    <location>
        <begin position="40"/>
        <end position="50"/>
    </location>
</feature>
<name>A0ABR1TNF4_9PEZI</name>
<gene>
    <name evidence="3" type="ORF">PG996_015499</name>
</gene>
<sequence>MPQDTQEYSAESKPSSRQSQICQGSMPAVGPVISSGQVLESRHPESRTSADDGSLADQRRGRTAHECSNSKSTCIDIAAEELREKSPSSLPSDTPCNPKVTASKFHTLRLQLAAIVACLALLAFVITYVQATYNAQWSSQNGLQLSNLLKTKASTILAVLRTSQGLLSMLTTVALDGSFTILHWNSMAFPQGLLYPTLLSLSPTTSAWGVFGIIKSNTPSLSTKSLATLRLTIPAFVWVSGLVLFLLTRSVQVNTSSVTVYDTAFAYPVTAGVGRFNGSLVDPFKTFLHTLRPGYPYETIPYNYLASAYTLVVNPLLATVADPRRCTIEPCISYLLSGGLTTVIPWVPKDHADYSLVRVRHAPSIQADFTGPLAKNISFHSDDCDIFGQNDITIGIRLCLKRNPLDSSQLMAGMFVCPKGIAKGACAANKPAPNITTQVAFHSLQASFVSSRKNYTVTSIEDTTRQLSDPTTWGILEQNFQSILVFPFWLFNVHNWGNTQIKENETISTLPPEFYTEASLVEPYVKLRVDKGMFALFLTFQILAILFVSGVVVWVWLSKGPARKPSSFPLFDIVFRAQVRGGANLKCSPDISDSDIISGLEDTRVAAA</sequence>
<keyword evidence="4" id="KW-1185">Reference proteome</keyword>
<evidence type="ECO:0000313" key="3">
    <source>
        <dbReference type="EMBL" id="KAK8047435.1"/>
    </source>
</evidence>
<evidence type="ECO:0000313" key="4">
    <source>
        <dbReference type="Proteomes" id="UP001446871"/>
    </source>
</evidence>
<comment type="caution">
    <text evidence="3">The sequence shown here is derived from an EMBL/GenBank/DDBJ whole genome shotgun (WGS) entry which is preliminary data.</text>
</comment>
<feature type="region of interest" description="Disordered" evidence="1">
    <location>
        <begin position="1"/>
        <end position="63"/>
    </location>
</feature>
<feature type="transmembrane region" description="Helical" evidence="2">
    <location>
        <begin position="193"/>
        <end position="214"/>
    </location>
</feature>
<keyword evidence="2" id="KW-0472">Membrane</keyword>
<feature type="compositionally biased region" description="Polar residues" evidence="1">
    <location>
        <begin position="1"/>
        <end position="23"/>
    </location>
</feature>
<keyword evidence="2" id="KW-1133">Transmembrane helix</keyword>
<evidence type="ECO:0000256" key="2">
    <source>
        <dbReference type="SAM" id="Phobius"/>
    </source>
</evidence>
<organism evidence="3 4">
    <name type="scientific">Apiospora saccharicola</name>
    <dbReference type="NCBI Taxonomy" id="335842"/>
    <lineage>
        <taxon>Eukaryota</taxon>
        <taxon>Fungi</taxon>
        <taxon>Dikarya</taxon>
        <taxon>Ascomycota</taxon>
        <taxon>Pezizomycotina</taxon>
        <taxon>Sordariomycetes</taxon>
        <taxon>Xylariomycetidae</taxon>
        <taxon>Amphisphaeriales</taxon>
        <taxon>Apiosporaceae</taxon>
        <taxon>Apiospora</taxon>
    </lineage>
</organism>
<keyword evidence="2" id="KW-0812">Transmembrane</keyword>
<protein>
    <submittedName>
        <fullName evidence="3">Uncharacterized protein</fullName>
    </submittedName>
</protein>
<reference evidence="3 4" key="1">
    <citation type="submission" date="2023-01" db="EMBL/GenBank/DDBJ databases">
        <title>Analysis of 21 Apiospora genomes using comparative genomics revels a genus with tremendous synthesis potential of carbohydrate active enzymes and secondary metabolites.</title>
        <authorList>
            <person name="Sorensen T."/>
        </authorList>
    </citation>
    <scope>NUCLEOTIDE SEQUENCE [LARGE SCALE GENOMIC DNA]</scope>
    <source>
        <strain evidence="3 4">CBS 83171</strain>
    </source>
</reference>
<feature type="transmembrane region" description="Helical" evidence="2">
    <location>
        <begin position="533"/>
        <end position="557"/>
    </location>
</feature>
<evidence type="ECO:0000256" key="1">
    <source>
        <dbReference type="SAM" id="MobiDB-lite"/>
    </source>
</evidence>
<proteinExistence type="predicted"/>
<accession>A0ABR1TNF4</accession>
<dbReference type="EMBL" id="JAQQWM010000009">
    <property type="protein sequence ID" value="KAK8047435.1"/>
    <property type="molecule type" value="Genomic_DNA"/>
</dbReference>
<dbReference type="Proteomes" id="UP001446871">
    <property type="component" value="Unassembled WGS sequence"/>
</dbReference>
<feature type="transmembrane region" description="Helical" evidence="2">
    <location>
        <begin position="226"/>
        <end position="247"/>
    </location>
</feature>